<evidence type="ECO:0000256" key="4">
    <source>
        <dbReference type="ARBA" id="ARBA00022723"/>
    </source>
</evidence>
<evidence type="ECO:0000256" key="3">
    <source>
        <dbReference type="ARBA" id="ARBA00022617"/>
    </source>
</evidence>
<gene>
    <name evidence="10" type="ORF">HID58_039403</name>
</gene>
<organism evidence="10 11">
    <name type="scientific">Brassica napus</name>
    <name type="common">Rape</name>
    <dbReference type="NCBI Taxonomy" id="3708"/>
    <lineage>
        <taxon>Eukaryota</taxon>
        <taxon>Viridiplantae</taxon>
        <taxon>Streptophyta</taxon>
        <taxon>Embryophyta</taxon>
        <taxon>Tracheophyta</taxon>
        <taxon>Spermatophyta</taxon>
        <taxon>Magnoliopsida</taxon>
        <taxon>eudicotyledons</taxon>
        <taxon>Gunneridae</taxon>
        <taxon>Pentapetalae</taxon>
        <taxon>rosids</taxon>
        <taxon>malvids</taxon>
        <taxon>Brassicales</taxon>
        <taxon>Brassicaceae</taxon>
        <taxon>Brassiceae</taxon>
        <taxon>Brassica</taxon>
    </lineage>
</organism>
<reference evidence="10 11" key="1">
    <citation type="submission" date="2021-05" db="EMBL/GenBank/DDBJ databases">
        <title>Genome Assembly of Synthetic Allotetraploid Brassica napus Reveals Homoeologous Exchanges between Subgenomes.</title>
        <authorList>
            <person name="Davis J.T."/>
        </authorList>
    </citation>
    <scope>NUCLEOTIDE SEQUENCE [LARGE SCALE GENOMIC DNA]</scope>
    <source>
        <strain evidence="11">cv. Da-Ae</strain>
        <tissue evidence="10">Seedling</tissue>
    </source>
</reference>
<dbReference type="InterPro" id="IPR050651">
    <property type="entry name" value="Plant_Cytochrome_P450_Monoox"/>
</dbReference>
<evidence type="ECO:0000256" key="6">
    <source>
        <dbReference type="ARBA" id="ARBA00023004"/>
    </source>
</evidence>
<feature type="compositionally biased region" description="Polar residues" evidence="8">
    <location>
        <begin position="93"/>
        <end position="112"/>
    </location>
</feature>
<feature type="transmembrane region" description="Helical" evidence="9">
    <location>
        <begin position="16"/>
        <end position="37"/>
    </location>
</feature>
<comment type="caution">
    <text evidence="10">The sequence shown here is derived from an EMBL/GenBank/DDBJ whole genome shotgun (WGS) entry which is preliminary data.</text>
</comment>
<feature type="non-terminal residue" evidence="10">
    <location>
        <position position="1"/>
    </location>
</feature>
<sequence>KSSAFTKKRERKMDTLCSIIFSLTATYIFFFITRFLWSQNSKLPPGPRSLPIIGHLHHIKKIPYHKLCISLFSPRPCSLLKFGCRPVLVLSSQNPSKNASPNTDQTLATAPGQSPPIISATATQNFGFAPYGDIWRTLRRISTLEAFSSSSLQRNAFIRNEEVSYLCSSIFRSSLDSRSVDLKYHFNRFTAHVMLRLVSGSPGVEERSPEAEQRFLDDFKTRFLWSQNSKLPPGPRSLPIIGHLHHIKKIPLPQALHLLSSVHGPVLFLKFGCRPVLVLSSPESIEECFTKHDQTLANRPRTITSDHFSYGYTNFGFAPYGDIWRTLRRISTLEAFSSSSLQKNAFIRNEEVSYLCSSIFRSSLDSRSVDLKYHFNRFTPTTSCSVSGSPGVEERSPEAEQRFLDDFKTRFYSSMSINVCDYFPVLRWIGYKGIEKRVVEMQRMRDEYLQRLVDDVRMKKHDSTGSVVEKFLRLQETEPEFYSDDVIKGFVALMFNAGTDTSPMAMEWAMSALLNNPDKLEKLREELRSNVKGIIQESDLSSLPYLRCVINETLRLYPSGSYEIPENTTLFVNVWAVHRDGELWEDAEVFKPERFDGFLGDRDGYRFLPFGVGRRVCPAAGFGMRTVALAVGALVQCFEWEKVGEGDIDMRPAFSVAMAKAEPLVALPKPWPDMVPIFIFSLTATIFFFFIARFLWSQNSKLPPSPTSLPIIGHLHLIKKFPLPQALHLLSSIHGPVLFLKFGCRPVLVLSSPESIEECFTNHDQTLANRPRTITSDHFSYGYKNFGLAPYGDLWRTLRRLSTLEVFSSTSLQKNSFIRNEEVLNLCSRLFRSSVDSRKVDLKYHFTLLTAQVMLRLVSGSRGVEEIGPESEKRFFDDFKSRFFSSMSMNVCDFFPVLRWIGFKGIEKRVMEMQRMRDEYLQRLIDDVRMKKFDSTGSVVEKFLRLQETEPEFYSDDVIKGIVVLMFNGGTDTSPAVMEWAMSVLLNHPDKLEKLREEIRSNVKHKGIIQDSDLSTLPYLRCVIYETLRIYPVAPLLLPHCSSKRFNLGNYEIPKNTMLFVNAWDVHRNGELWEDGDVFKPERFEGFLGDRDGFRFLPFGVGRRACPGAGFGMRTVALAVGALVQCFDWEKVDEGDIDMRPVFGVAMSKAEPLVALPKPWPDMVPILSQL</sequence>
<dbReference type="PANTHER" id="PTHR47947:SF13">
    <property type="entry name" value="CYTOCHROME P450, FAMILY 81, SUBFAMILY K, POLYPEPTIDE 1-RELATED"/>
    <property type="match status" value="1"/>
</dbReference>
<dbReference type="SUPFAM" id="SSF48264">
    <property type="entry name" value="Cytochrome P450"/>
    <property type="match status" value="3"/>
</dbReference>
<evidence type="ECO:0000313" key="11">
    <source>
        <dbReference type="Proteomes" id="UP000824890"/>
    </source>
</evidence>
<name>A0ABQ8BRY1_BRANA</name>
<evidence type="ECO:0000256" key="9">
    <source>
        <dbReference type="SAM" id="Phobius"/>
    </source>
</evidence>
<dbReference type="CDD" id="cd20653">
    <property type="entry name" value="CYP81"/>
    <property type="match status" value="1"/>
</dbReference>
<proteinExistence type="inferred from homology"/>
<keyword evidence="11" id="KW-1185">Reference proteome</keyword>
<protein>
    <recommendedName>
        <fullName evidence="12">Cytochrome P450</fullName>
    </recommendedName>
</protein>
<keyword evidence="7" id="KW-0503">Monooxygenase</keyword>
<evidence type="ECO:0008006" key="12">
    <source>
        <dbReference type="Google" id="ProtNLM"/>
    </source>
</evidence>
<comment type="cofactor">
    <cofactor evidence="1">
        <name>heme</name>
        <dbReference type="ChEBI" id="CHEBI:30413"/>
    </cofactor>
</comment>
<feature type="region of interest" description="Disordered" evidence="8">
    <location>
        <begin position="93"/>
        <end position="114"/>
    </location>
</feature>
<keyword evidence="3" id="KW-0349">Heme</keyword>
<keyword evidence="9" id="KW-0472">Membrane</keyword>
<dbReference type="Proteomes" id="UP000824890">
    <property type="component" value="Unassembled WGS sequence"/>
</dbReference>
<evidence type="ECO:0000256" key="1">
    <source>
        <dbReference type="ARBA" id="ARBA00001971"/>
    </source>
</evidence>
<dbReference type="InterPro" id="IPR017972">
    <property type="entry name" value="Cyt_P450_CS"/>
</dbReference>
<keyword evidence="4" id="KW-0479">Metal-binding</keyword>
<keyword evidence="9" id="KW-1133">Transmembrane helix</keyword>
<dbReference type="EMBL" id="JAGKQM010000010">
    <property type="protein sequence ID" value="KAH0907576.1"/>
    <property type="molecule type" value="Genomic_DNA"/>
</dbReference>
<evidence type="ECO:0000256" key="2">
    <source>
        <dbReference type="ARBA" id="ARBA00010617"/>
    </source>
</evidence>
<dbReference type="InterPro" id="IPR036396">
    <property type="entry name" value="Cyt_P450_sf"/>
</dbReference>
<keyword evidence="9" id="KW-0812">Transmembrane</keyword>
<keyword evidence="6" id="KW-0408">Iron</keyword>
<accession>A0ABQ8BRY1</accession>
<dbReference type="InterPro" id="IPR001128">
    <property type="entry name" value="Cyt_P450"/>
</dbReference>
<dbReference type="Pfam" id="PF00067">
    <property type="entry name" value="p450"/>
    <property type="match status" value="3"/>
</dbReference>
<dbReference type="PRINTS" id="PR00463">
    <property type="entry name" value="EP450I"/>
</dbReference>
<dbReference type="Gene3D" id="1.10.630.10">
    <property type="entry name" value="Cytochrome P450"/>
    <property type="match status" value="3"/>
</dbReference>
<evidence type="ECO:0000313" key="10">
    <source>
        <dbReference type="EMBL" id="KAH0907576.1"/>
    </source>
</evidence>
<dbReference type="PANTHER" id="PTHR47947">
    <property type="entry name" value="CYTOCHROME P450 82C3-RELATED"/>
    <property type="match status" value="1"/>
</dbReference>
<dbReference type="PROSITE" id="PS00086">
    <property type="entry name" value="CYTOCHROME_P450"/>
    <property type="match status" value="2"/>
</dbReference>
<dbReference type="PRINTS" id="PR00385">
    <property type="entry name" value="P450"/>
</dbReference>
<dbReference type="InterPro" id="IPR002401">
    <property type="entry name" value="Cyt_P450_E_grp-I"/>
</dbReference>
<comment type="similarity">
    <text evidence="2">Belongs to the cytochrome P450 family.</text>
</comment>
<evidence type="ECO:0000256" key="7">
    <source>
        <dbReference type="ARBA" id="ARBA00023033"/>
    </source>
</evidence>
<evidence type="ECO:0000256" key="5">
    <source>
        <dbReference type="ARBA" id="ARBA00023002"/>
    </source>
</evidence>
<keyword evidence="5" id="KW-0560">Oxidoreductase</keyword>
<evidence type="ECO:0000256" key="8">
    <source>
        <dbReference type="SAM" id="MobiDB-lite"/>
    </source>
</evidence>